<feature type="region of interest" description="Disordered" evidence="1">
    <location>
        <begin position="1"/>
        <end position="21"/>
    </location>
</feature>
<evidence type="ECO:0000313" key="2">
    <source>
        <dbReference type="Proteomes" id="UP000887565"/>
    </source>
</evidence>
<dbReference type="AlphaFoldDB" id="A0A915JWW4"/>
<dbReference type="WBParaSite" id="nRc.2.0.1.t30915-RA">
    <property type="protein sequence ID" value="nRc.2.0.1.t30915-RA"/>
    <property type="gene ID" value="nRc.2.0.1.g30915"/>
</dbReference>
<organism evidence="2 3">
    <name type="scientific">Romanomermis culicivorax</name>
    <name type="common">Nematode worm</name>
    <dbReference type="NCBI Taxonomy" id="13658"/>
    <lineage>
        <taxon>Eukaryota</taxon>
        <taxon>Metazoa</taxon>
        <taxon>Ecdysozoa</taxon>
        <taxon>Nematoda</taxon>
        <taxon>Enoplea</taxon>
        <taxon>Dorylaimia</taxon>
        <taxon>Mermithida</taxon>
        <taxon>Mermithoidea</taxon>
        <taxon>Mermithidae</taxon>
        <taxon>Romanomermis</taxon>
    </lineage>
</organism>
<dbReference type="Proteomes" id="UP000887565">
    <property type="component" value="Unplaced"/>
</dbReference>
<name>A0A915JWW4_ROMCU</name>
<evidence type="ECO:0000313" key="3">
    <source>
        <dbReference type="WBParaSite" id="nRc.2.0.1.t30915-RA"/>
    </source>
</evidence>
<keyword evidence="2" id="KW-1185">Reference proteome</keyword>
<protein>
    <submittedName>
        <fullName evidence="3">Uncharacterized protein</fullName>
    </submittedName>
</protein>
<proteinExistence type="predicted"/>
<reference evidence="3" key="1">
    <citation type="submission" date="2022-11" db="UniProtKB">
        <authorList>
            <consortium name="WormBaseParasite"/>
        </authorList>
    </citation>
    <scope>IDENTIFICATION</scope>
</reference>
<evidence type="ECO:0000256" key="1">
    <source>
        <dbReference type="SAM" id="MobiDB-lite"/>
    </source>
</evidence>
<accession>A0A915JWW4</accession>
<sequence length="103" mass="11921">IKTEADSDSSHSRSLSKRDKENEDIDEVVIRMLCLYEKVLMRIFIVVVKVLLVVRTDVYKIKVISRRGSSQPSEVKDGWRALAVDNWKLEEGVVDNCLYDCQF</sequence>